<dbReference type="AlphaFoldDB" id="A0A4C1ZSP5"/>
<evidence type="ECO:0000256" key="1">
    <source>
        <dbReference type="SAM" id="MobiDB-lite"/>
    </source>
</evidence>
<proteinExistence type="predicted"/>
<name>A0A4C1ZSP5_EUMVA</name>
<feature type="compositionally biased region" description="Polar residues" evidence="1">
    <location>
        <begin position="80"/>
        <end position="106"/>
    </location>
</feature>
<feature type="compositionally biased region" description="Polar residues" evidence="1">
    <location>
        <begin position="64"/>
        <end position="73"/>
    </location>
</feature>
<feature type="compositionally biased region" description="Basic residues" evidence="1">
    <location>
        <begin position="10"/>
        <end position="19"/>
    </location>
</feature>
<accession>A0A4C1ZSP5</accession>
<feature type="region of interest" description="Disordered" evidence="1">
    <location>
        <begin position="1"/>
        <end position="118"/>
    </location>
</feature>
<sequence>MTAPQCPRQRLPHRRRTRTRTVNNSPGAASELARQTRAVHPNQGTENGNTTRKEDWEAEETENRSIPTPTSPDQCRPANTPANTSLSRIQTRSSVVMRSSQATRTGSQRHRQQPGCPR</sequence>
<reference evidence="2 3" key="1">
    <citation type="journal article" date="2019" name="Commun. Biol.">
        <title>The bagworm genome reveals a unique fibroin gene that provides high tensile strength.</title>
        <authorList>
            <person name="Kono N."/>
            <person name="Nakamura H."/>
            <person name="Ohtoshi R."/>
            <person name="Tomita M."/>
            <person name="Numata K."/>
            <person name="Arakawa K."/>
        </authorList>
    </citation>
    <scope>NUCLEOTIDE SEQUENCE [LARGE SCALE GENOMIC DNA]</scope>
</reference>
<gene>
    <name evidence="2" type="ORF">EVAR_66086_1</name>
</gene>
<evidence type="ECO:0000313" key="2">
    <source>
        <dbReference type="EMBL" id="GBP91496.1"/>
    </source>
</evidence>
<organism evidence="2 3">
    <name type="scientific">Eumeta variegata</name>
    <name type="common">Bagworm moth</name>
    <name type="synonym">Eumeta japonica</name>
    <dbReference type="NCBI Taxonomy" id="151549"/>
    <lineage>
        <taxon>Eukaryota</taxon>
        <taxon>Metazoa</taxon>
        <taxon>Ecdysozoa</taxon>
        <taxon>Arthropoda</taxon>
        <taxon>Hexapoda</taxon>
        <taxon>Insecta</taxon>
        <taxon>Pterygota</taxon>
        <taxon>Neoptera</taxon>
        <taxon>Endopterygota</taxon>
        <taxon>Lepidoptera</taxon>
        <taxon>Glossata</taxon>
        <taxon>Ditrysia</taxon>
        <taxon>Tineoidea</taxon>
        <taxon>Psychidae</taxon>
        <taxon>Oiketicinae</taxon>
        <taxon>Eumeta</taxon>
    </lineage>
</organism>
<dbReference type="EMBL" id="BGZK01002176">
    <property type="protein sequence ID" value="GBP91496.1"/>
    <property type="molecule type" value="Genomic_DNA"/>
</dbReference>
<comment type="caution">
    <text evidence="2">The sequence shown here is derived from an EMBL/GenBank/DDBJ whole genome shotgun (WGS) entry which is preliminary data.</text>
</comment>
<evidence type="ECO:0000313" key="3">
    <source>
        <dbReference type="Proteomes" id="UP000299102"/>
    </source>
</evidence>
<keyword evidence="3" id="KW-1185">Reference proteome</keyword>
<dbReference type="Proteomes" id="UP000299102">
    <property type="component" value="Unassembled WGS sequence"/>
</dbReference>
<protein>
    <submittedName>
        <fullName evidence="2">Uncharacterized protein</fullName>
    </submittedName>
</protein>